<protein>
    <submittedName>
        <fullName evidence="2">Uncharacterized protein</fullName>
    </submittedName>
</protein>
<proteinExistence type="predicted"/>
<evidence type="ECO:0000256" key="1">
    <source>
        <dbReference type="SAM" id="Coils"/>
    </source>
</evidence>
<reference evidence="2" key="1">
    <citation type="journal article" date="2023" name="Mol. Phylogenet. Evol.">
        <title>Genome-scale phylogeny and comparative genomics of the fungal order Sordariales.</title>
        <authorList>
            <person name="Hensen N."/>
            <person name="Bonometti L."/>
            <person name="Westerberg I."/>
            <person name="Brannstrom I.O."/>
            <person name="Guillou S."/>
            <person name="Cros-Aarteil S."/>
            <person name="Calhoun S."/>
            <person name="Haridas S."/>
            <person name="Kuo A."/>
            <person name="Mondo S."/>
            <person name="Pangilinan J."/>
            <person name="Riley R."/>
            <person name="LaButti K."/>
            <person name="Andreopoulos B."/>
            <person name="Lipzen A."/>
            <person name="Chen C."/>
            <person name="Yan M."/>
            <person name="Daum C."/>
            <person name="Ng V."/>
            <person name="Clum A."/>
            <person name="Steindorff A."/>
            <person name="Ohm R.A."/>
            <person name="Martin F."/>
            <person name="Silar P."/>
            <person name="Natvig D.O."/>
            <person name="Lalanne C."/>
            <person name="Gautier V."/>
            <person name="Ament-Velasquez S.L."/>
            <person name="Kruys A."/>
            <person name="Hutchinson M.I."/>
            <person name="Powell A.J."/>
            <person name="Barry K."/>
            <person name="Miller A.N."/>
            <person name="Grigoriev I.V."/>
            <person name="Debuchy R."/>
            <person name="Gladieux P."/>
            <person name="Hiltunen Thoren M."/>
            <person name="Johannesson H."/>
        </authorList>
    </citation>
    <scope>NUCLEOTIDE SEQUENCE</scope>
    <source>
        <strain evidence="2">CBS 359.72</strain>
    </source>
</reference>
<dbReference type="PANTHER" id="PTHR34365:SF7">
    <property type="entry name" value="GLYCINE-RICH DOMAIN-CONTAINING PROTEIN 1"/>
    <property type="match status" value="1"/>
</dbReference>
<dbReference type="EMBL" id="MU857629">
    <property type="protein sequence ID" value="KAK4248981.1"/>
    <property type="molecule type" value="Genomic_DNA"/>
</dbReference>
<evidence type="ECO:0000313" key="2">
    <source>
        <dbReference type="EMBL" id="KAK4248981.1"/>
    </source>
</evidence>
<reference evidence="2" key="2">
    <citation type="submission" date="2023-05" db="EMBL/GenBank/DDBJ databases">
        <authorList>
            <consortium name="Lawrence Berkeley National Laboratory"/>
            <person name="Steindorff A."/>
            <person name="Hensen N."/>
            <person name="Bonometti L."/>
            <person name="Westerberg I."/>
            <person name="Brannstrom I.O."/>
            <person name="Guillou S."/>
            <person name="Cros-Aarteil S."/>
            <person name="Calhoun S."/>
            <person name="Haridas S."/>
            <person name="Kuo A."/>
            <person name="Mondo S."/>
            <person name="Pangilinan J."/>
            <person name="Riley R."/>
            <person name="Labutti K."/>
            <person name="Andreopoulos B."/>
            <person name="Lipzen A."/>
            <person name="Chen C."/>
            <person name="Yanf M."/>
            <person name="Daum C."/>
            <person name="Ng V."/>
            <person name="Clum A."/>
            <person name="Ohm R."/>
            <person name="Martin F."/>
            <person name="Silar P."/>
            <person name="Natvig D."/>
            <person name="Lalanne C."/>
            <person name="Gautier V."/>
            <person name="Ament-Velasquez S.L."/>
            <person name="Kruys A."/>
            <person name="Hutchinson M.I."/>
            <person name="Powell A.J."/>
            <person name="Barry K."/>
            <person name="Miller A.N."/>
            <person name="Grigoriev I.V."/>
            <person name="Debuchy R."/>
            <person name="Gladieux P."/>
            <person name="Thoren M.H."/>
            <person name="Johannesson H."/>
        </authorList>
    </citation>
    <scope>NUCLEOTIDE SEQUENCE</scope>
    <source>
        <strain evidence="2">CBS 359.72</strain>
    </source>
</reference>
<gene>
    <name evidence="2" type="ORF">C7999DRAFT_30512</name>
</gene>
<accession>A0AAN7CW48</accession>
<sequence length="638" mass="71164">MAETQTEFPVAEESSVTRIADHVWFLRKLRALFAHVELPDTRATAYPTPPPGEEASPEETQRKWRVQAFLMNAEIRYSFYLRLLREWVLKYKPDKSSNNNNSNDGDGWAEEWPLPPSDVAIMFYIHMLSPKRFQRDMAVEYPELWEANVSFPLARLRQHPRNDEASQHKWEVAFPEVPYELFEFGSDGETPCLSTRIRRALDVHGYKCGSATCVGLTGRNRSQIIPMAEWAAYRLAKRWPPHVLGLWDAPLRQTTFVERIPAETATTTTATALDVASVRAYQRRYLNFVGLIQTHPSTTFVPTLDIDLVWHTHQLSPAAYEAYCRSHVRSPVNHEDTIAAPGRSSALKDTKRLWALAYREIFLGPDSEGGLATVRAAVAKNVATLEARRAEKDSREVEIKRQTALQDKEQKLASELGRARSALDGVRARIRIGVGPIQLWQWYSPGRRVEQARRSATVKEVEEKLQAKREKIKEQATIATEARTESEVSAARYESALKLRKQLEAELETWTAKPKTAVVRECIDRADLLRGDPFGKGMLSVVPSAAQVMSLPIVGDWKSERRREWSKPIQSWGIYTSNYHQWSSRLDPEGGGSFGGLAFGPDRTGWGNSGIGSGGCGGGGGGGGGLGEGCGCGGGGCA</sequence>
<keyword evidence="3" id="KW-1185">Reference proteome</keyword>
<comment type="caution">
    <text evidence="2">The sequence shown here is derived from an EMBL/GenBank/DDBJ whole genome shotgun (WGS) entry which is preliminary data.</text>
</comment>
<evidence type="ECO:0000313" key="3">
    <source>
        <dbReference type="Proteomes" id="UP001303647"/>
    </source>
</evidence>
<organism evidence="2 3">
    <name type="scientific">Corynascus novoguineensis</name>
    <dbReference type="NCBI Taxonomy" id="1126955"/>
    <lineage>
        <taxon>Eukaryota</taxon>
        <taxon>Fungi</taxon>
        <taxon>Dikarya</taxon>
        <taxon>Ascomycota</taxon>
        <taxon>Pezizomycotina</taxon>
        <taxon>Sordariomycetes</taxon>
        <taxon>Sordariomycetidae</taxon>
        <taxon>Sordariales</taxon>
        <taxon>Chaetomiaceae</taxon>
        <taxon>Corynascus</taxon>
    </lineage>
</organism>
<dbReference type="AlphaFoldDB" id="A0AAN7CW48"/>
<dbReference type="PANTHER" id="PTHR34365">
    <property type="entry name" value="ENOLASE (DUF1399)"/>
    <property type="match status" value="1"/>
</dbReference>
<dbReference type="InterPro" id="IPR009836">
    <property type="entry name" value="GRDP-like"/>
</dbReference>
<feature type="coiled-coil region" evidence="1">
    <location>
        <begin position="458"/>
        <end position="513"/>
    </location>
</feature>
<keyword evidence="1" id="KW-0175">Coiled coil</keyword>
<name>A0AAN7CW48_9PEZI</name>
<dbReference type="Pfam" id="PF07173">
    <property type="entry name" value="GRDP-like"/>
    <property type="match status" value="1"/>
</dbReference>
<dbReference type="Proteomes" id="UP001303647">
    <property type="component" value="Unassembled WGS sequence"/>
</dbReference>